<accession>A0A914Q6M1</accession>
<dbReference type="AlphaFoldDB" id="A0A914Q6M1"/>
<protein>
    <submittedName>
        <fullName evidence="3">Uncharacterized protein</fullName>
    </submittedName>
</protein>
<evidence type="ECO:0000256" key="1">
    <source>
        <dbReference type="SAM" id="Coils"/>
    </source>
</evidence>
<feature type="coiled-coil region" evidence="1">
    <location>
        <begin position="263"/>
        <end position="300"/>
    </location>
</feature>
<organism evidence="2 3">
    <name type="scientific">Panagrolaimus davidi</name>
    <dbReference type="NCBI Taxonomy" id="227884"/>
    <lineage>
        <taxon>Eukaryota</taxon>
        <taxon>Metazoa</taxon>
        <taxon>Ecdysozoa</taxon>
        <taxon>Nematoda</taxon>
        <taxon>Chromadorea</taxon>
        <taxon>Rhabditida</taxon>
        <taxon>Tylenchina</taxon>
        <taxon>Panagrolaimomorpha</taxon>
        <taxon>Panagrolaimoidea</taxon>
        <taxon>Panagrolaimidae</taxon>
        <taxon>Panagrolaimus</taxon>
    </lineage>
</organism>
<dbReference type="WBParaSite" id="PDA_v2.g24648.t1">
    <property type="protein sequence ID" value="PDA_v2.g24648.t1"/>
    <property type="gene ID" value="PDA_v2.g24648"/>
</dbReference>
<name>A0A914Q6M1_9BILA</name>
<dbReference type="Proteomes" id="UP000887578">
    <property type="component" value="Unplaced"/>
</dbReference>
<evidence type="ECO:0000313" key="2">
    <source>
        <dbReference type="Proteomes" id="UP000887578"/>
    </source>
</evidence>
<evidence type="ECO:0000313" key="3">
    <source>
        <dbReference type="WBParaSite" id="PDA_v2.g24648.t1"/>
    </source>
</evidence>
<proteinExistence type="predicted"/>
<keyword evidence="2" id="KW-1185">Reference proteome</keyword>
<keyword evidence="1" id="KW-0175">Coiled coil</keyword>
<feature type="coiled-coil region" evidence="1">
    <location>
        <begin position="70"/>
        <end position="118"/>
    </location>
</feature>
<reference evidence="3" key="1">
    <citation type="submission" date="2022-11" db="UniProtKB">
        <authorList>
            <consortium name="WormBaseParasite"/>
        </authorList>
    </citation>
    <scope>IDENTIFICATION</scope>
</reference>
<sequence>MNECLEALKNVDSEDSQDIIDWALPGINHATNICVAAAKEPYEKCVKTLKILQELQQAVLALRDSKNCRAEKNKEELVEQLRIKEQKEDELNELKKQLEMQQQNAENARKNYTETLKNNNEVSLTVFTMIMDNLNTFCRTAGEVALNSMLKFQKLQNHEPLMTKEDLIKIFSEDDVLAQATEKTLFKIIEEIVEKKDEEIHANIQEHISNLKCATDYKTNEKAGKILREKGNDLRDALIKVRENGATCQEDLKTAKASAKLFLKTYEEAVEIKNKTKEDEKELQAEMSRERQNLMQTRADNLKVVQGTLDSEKIDLNEILECLEEVIQVLTTIQIAYSEIVHYFNYVKELIDGPLITQIQDISKFIVNEDQTVKSLTDRQQRILLTEIIKACSLSYILMQNSKFYNELSNKHIMPTLDNALRINAMTKEEAKIHKNEIPTNLVKVKYEVSGAIDSQNTFIRNHVYSLLKKQGFDVGRTIE</sequence>